<reference evidence="3 4" key="1">
    <citation type="submission" date="2016-12" db="EMBL/GenBank/DDBJ databases">
        <title>Genome sequencing of Methylocaldum marinum.</title>
        <authorList>
            <person name="Takeuchi M."/>
            <person name="Kamagata Y."/>
            <person name="Hiraoka S."/>
            <person name="Oshima K."/>
            <person name="Hattori M."/>
            <person name="Iwasaki W."/>
        </authorList>
    </citation>
    <scope>NUCLEOTIDE SEQUENCE [LARGE SCALE GENOMIC DNA]</scope>
    <source>
        <strain evidence="3 4">S8</strain>
    </source>
</reference>
<dbReference type="EMBL" id="AP017928">
    <property type="protein sequence ID" value="BBA34366.1"/>
    <property type="molecule type" value="Genomic_DNA"/>
</dbReference>
<evidence type="ECO:0000256" key="2">
    <source>
        <dbReference type="SAM" id="SignalP"/>
    </source>
</evidence>
<dbReference type="KEGG" id="mmai:sS8_2414"/>
<name>A0A250KS42_9GAMM</name>
<sequence length="224" mass="25230">MYYRPKFTFNRIALFVLVASCVPAAVFAEIAADRLVAAALERTTHKVVYDGRYFRIPYPGGDVPERVGVCTDVVIRSYRALGIDLQVLVHKDMASNFSAYPSKKLWSLKRPDPNIDHRRVPNLQVFFARHGQQLPISDQTQAYRPGDLVTWMLPGNLPHIGIVTDKTAPAETRPLVVHNIGQGPKLEDILFAYPITGHYRYLPNSLDNPSLARNPEGRRSQINP</sequence>
<gene>
    <name evidence="3" type="ORF">sS8_2414</name>
</gene>
<evidence type="ECO:0000313" key="3">
    <source>
        <dbReference type="EMBL" id="BBA34366.1"/>
    </source>
</evidence>
<feature type="compositionally biased region" description="Basic and acidic residues" evidence="1">
    <location>
        <begin position="215"/>
        <end position="224"/>
    </location>
</feature>
<dbReference type="RefSeq" id="WP_197716740.1">
    <property type="nucleotide sequence ID" value="NZ_AP017928.1"/>
</dbReference>
<feature type="region of interest" description="Disordered" evidence="1">
    <location>
        <begin position="205"/>
        <end position="224"/>
    </location>
</feature>
<proteinExistence type="predicted"/>
<feature type="signal peptide" evidence="2">
    <location>
        <begin position="1"/>
        <end position="28"/>
    </location>
</feature>
<feature type="chain" id="PRO_5012015705" description="DUF1287 domain-containing protein" evidence="2">
    <location>
        <begin position="29"/>
        <end position="224"/>
    </location>
</feature>
<evidence type="ECO:0000313" key="4">
    <source>
        <dbReference type="Proteomes" id="UP000266313"/>
    </source>
</evidence>
<dbReference type="PIRSF" id="PIRSF011444">
    <property type="entry name" value="DUF1287"/>
    <property type="match status" value="1"/>
</dbReference>
<evidence type="ECO:0000256" key="1">
    <source>
        <dbReference type="SAM" id="MobiDB-lite"/>
    </source>
</evidence>
<dbReference type="InterPro" id="IPR009706">
    <property type="entry name" value="DUF1287"/>
</dbReference>
<protein>
    <recommendedName>
        <fullName evidence="5">DUF1287 domain-containing protein</fullName>
    </recommendedName>
</protein>
<dbReference type="Pfam" id="PF06940">
    <property type="entry name" value="DUF1287"/>
    <property type="match status" value="1"/>
</dbReference>
<evidence type="ECO:0008006" key="5">
    <source>
        <dbReference type="Google" id="ProtNLM"/>
    </source>
</evidence>
<keyword evidence="4" id="KW-1185">Reference proteome</keyword>
<dbReference type="AlphaFoldDB" id="A0A250KS42"/>
<keyword evidence="2" id="KW-0732">Signal</keyword>
<accession>A0A250KS42</accession>
<dbReference type="Proteomes" id="UP000266313">
    <property type="component" value="Chromosome"/>
</dbReference>
<organism evidence="3 4">
    <name type="scientific">Methylocaldum marinum</name>
    <dbReference type="NCBI Taxonomy" id="1432792"/>
    <lineage>
        <taxon>Bacteria</taxon>
        <taxon>Pseudomonadati</taxon>
        <taxon>Pseudomonadota</taxon>
        <taxon>Gammaproteobacteria</taxon>
        <taxon>Methylococcales</taxon>
        <taxon>Methylococcaceae</taxon>
        <taxon>Methylocaldum</taxon>
    </lineage>
</organism>